<protein>
    <submittedName>
        <fullName evidence="2">Uncharacterized protein</fullName>
    </submittedName>
</protein>
<accession>A0A0F8Z385</accession>
<organism evidence="2">
    <name type="scientific">marine sediment metagenome</name>
    <dbReference type="NCBI Taxonomy" id="412755"/>
    <lineage>
        <taxon>unclassified sequences</taxon>
        <taxon>metagenomes</taxon>
        <taxon>ecological metagenomes</taxon>
    </lineage>
</organism>
<gene>
    <name evidence="2" type="ORF">LCGC14_2745260</name>
</gene>
<proteinExistence type="predicted"/>
<sequence length="24" mass="2614">MANYQPQHFKPGEAPTTKPGGIIM</sequence>
<reference evidence="2" key="1">
    <citation type="journal article" date="2015" name="Nature">
        <title>Complex archaea that bridge the gap between prokaryotes and eukaryotes.</title>
        <authorList>
            <person name="Spang A."/>
            <person name="Saw J.H."/>
            <person name="Jorgensen S.L."/>
            <person name="Zaremba-Niedzwiedzka K."/>
            <person name="Martijn J."/>
            <person name="Lind A.E."/>
            <person name="van Eijk R."/>
            <person name="Schleper C."/>
            <person name="Guy L."/>
            <person name="Ettema T.J."/>
        </authorList>
    </citation>
    <scope>NUCLEOTIDE SEQUENCE</scope>
</reference>
<evidence type="ECO:0000313" key="2">
    <source>
        <dbReference type="EMBL" id="KKK88227.1"/>
    </source>
</evidence>
<evidence type="ECO:0000256" key="1">
    <source>
        <dbReference type="SAM" id="MobiDB-lite"/>
    </source>
</evidence>
<feature type="non-terminal residue" evidence="2">
    <location>
        <position position="24"/>
    </location>
</feature>
<name>A0A0F8Z385_9ZZZZ</name>
<comment type="caution">
    <text evidence="2">The sequence shown here is derived from an EMBL/GenBank/DDBJ whole genome shotgun (WGS) entry which is preliminary data.</text>
</comment>
<dbReference type="AlphaFoldDB" id="A0A0F8Z385"/>
<feature type="region of interest" description="Disordered" evidence="1">
    <location>
        <begin position="1"/>
        <end position="24"/>
    </location>
</feature>
<dbReference type="EMBL" id="LAZR01050049">
    <property type="protein sequence ID" value="KKK88227.1"/>
    <property type="molecule type" value="Genomic_DNA"/>
</dbReference>